<dbReference type="PANTHER" id="PTHR48094">
    <property type="entry name" value="PROTEIN/NUCLEIC ACID DEGLYCASE DJ-1-RELATED"/>
    <property type="match status" value="1"/>
</dbReference>
<feature type="domain" description="DJ-1/PfpI" evidence="4">
    <location>
        <begin position="18"/>
        <end position="216"/>
    </location>
</feature>
<organism evidence="5 6">
    <name type="scientific">Biformimicrobium ophioploci</name>
    <dbReference type="NCBI Taxonomy" id="3036711"/>
    <lineage>
        <taxon>Bacteria</taxon>
        <taxon>Pseudomonadati</taxon>
        <taxon>Pseudomonadota</taxon>
        <taxon>Gammaproteobacteria</taxon>
        <taxon>Cellvibrionales</taxon>
        <taxon>Microbulbiferaceae</taxon>
        <taxon>Biformimicrobium</taxon>
    </lineage>
</organism>
<name>A0ABQ6LZ01_9GAMM</name>
<accession>A0ABQ6LZ01</accession>
<dbReference type="InterPro" id="IPR029062">
    <property type="entry name" value="Class_I_gatase-like"/>
</dbReference>
<evidence type="ECO:0000256" key="1">
    <source>
        <dbReference type="ARBA" id="ARBA00023016"/>
    </source>
</evidence>
<dbReference type="CDD" id="cd03141">
    <property type="entry name" value="GATase1_Hsp31_like"/>
    <property type="match status" value="1"/>
</dbReference>
<evidence type="ECO:0000256" key="2">
    <source>
        <dbReference type="ARBA" id="ARBA00023239"/>
    </source>
</evidence>
<sequence>MVLSSYGEQDAEGKLVKPGYEFDEMSKSYLVFAASGAQVTFASPNGGKLVTDKYDASKPYNEKFLANQDAVAALESTRKLSDIRSADYDAVYVVGGKGPMFDLAKDQNVKRIIQEVYEDDGIVGAVCHGPAALLDVKLGDGSHLVDGKRISAFTNEEESVFTKAWTMPFQLEDKLVEQGAVFRQDGLMLNQVSIDGRVITGQNPFSTADTARAVVKALGLENDGSLEFRDDRTIMLVERFFADRVAAMQDFTAHMDRYDPMLLAMFGVYQARYANTQAELDVALTLMQATQETIKHPMLDVAIAKGFLAKNDSRQARVVLTASNQKFPENEEISGLLESLTD</sequence>
<dbReference type="SUPFAM" id="SSF52317">
    <property type="entry name" value="Class I glutamine amidotransferase-like"/>
    <property type="match status" value="1"/>
</dbReference>
<protein>
    <recommendedName>
        <fullName evidence="4">DJ-1/PfpI domain-containing protein</fullName>
    </recommendedName>
</protein>
<comment type="caution">
    <text evidence="5">The sequence shown here is derived from an EMBL/GenBank/DDBJ whole genome shotgun (WGS) entry which is preliminary data.</text>
</comment>
<keyword evidence="1" id="KW-0346">Stress response</keyword>
<reference evidence="5 6" key="1">
    <citation type="submission" date="2023-04" db="EMBL/GenBank/DDBJ databases">
        <title>Marinobulbifer ophiurae gen. nov., sp. Nov., isolate from tissue of brittle star Ophioplocus japonicus.</title>
        <authorList>
            <person name="Kawano K."/>
            <person name="Sawayama S."/>
            <person name="Nakagawa S."/>
        </authorList>
    </citation>
    <scope>NUCLEOTIDE SEQUENCE [LARGE SCALE GENOMIC DNA]</scope>
    <source>
        <strain evidence="5 6">NKW57</strain>
    </source>
</reference>
<dbReference type="EMBL" id="BSYJ01000003">
    <property type="protein sequence ID" value="GMG87314.1"/>
    <property type="molecule type" value="Genomic_DNA"/>
</dbReference>
<dbReference type="Gene3D" id="3.40.50.880">
    <property type="match status" value="1"/>
</dbReference>
<dbReference type="PANTHER" id="PTHR48094:SF11">
    <property type="entry name" value="GLUTATHIONE-INDEPENDENT GLYOXALASE HSP31-RELATED"/>
    <property type="match status" value="1"/>
</dbReference>
<proteinExistence type="inferred from homology"/>
<dbReference type="Proteomes" id="UP001224392">
    <property type="component" value="Unassembled WGS sequence"/>
</dbReference>
<keyword evidence="6" id="KW-1185">Reference proteome</keyword>
<dbReference type="InterPro" id="IPR002818">
    <property type="entry name" value="DJ-1/PfpI"/>
</dbReference>
<evidence type="ECO:0000313" key="5">
    <source>
        <dbReference type="EMBL" id="GMG87314.1"/>
    </source>
</evidence>
<gene>
    <name evidence="5" type="ORF">MNKW57_16350</name>
</gene>
<comment type="similarity">
    <text evidence="3">Belongs to the peptidase C56 family. HSP31-like subfamily.</text>
</comment>
<evidence type="ECO:0000256" key="3">
    <source>
        <dbReference type="ARBA" id="ARBA00038493"/>
    </source>
</evidence>
<dbReference type="InterPro" id="IPR050325">
    <property type="entry name" value="Prot/Nucl_acid_deglycase"/>
</dbReference>
<evidence type="ECO:0000313" key="6">
    <source>
        <dbReference type="Proteomes" id="UP001224392"/>
    </source>
</evidence>
<dbReference type="Pfam" id="PF01965">
    <property type="entry name" value="DJ-1_PfpI"/>
    <property type="match status" value="1"/>
</dbReference>
<keyword evidence="2" id="KW-0456">Lyase</keyword>
<evidence type="ECO:0000259" key="4">
    <source>
        <dbReference type="Pfam" id="PF01965"/>
    </source>
</evidence>